<evidence type="ECO:0000256" key="6">
    <source>
        <dbReference type="ARBA" id="ARBA00023150"/>
    </source>
</evidence>
<dbReference type="FunFam" id="3.40.980.10:FF:000003">
    <property type="entry name" value="Molybdenum cofactor biosynthesis protein B"/>
    <property type="match status" value="1"/>
</dbReference>
<dbReference type="RefSeq" id="WP_065991499.1">
    <property type="nucleotide sequence ID" value="NZ_FOHW01000008.1"/>
</dbReference>
<dbReference type="InterPro" id="IPR036425">
    <property type="entry name" value="MoaB/Mog-like_dom_sf"/>
</dbReference>
<evidence type="ECO:0000256" key="1">
    <source>
        <dbReference type="ARBA" id="ARBA00005046"/>
    </source>
</evidence>
<dbReference type="InterPro" id="IPR012245">
    <property type="entry name" value="MoaB"/>
</dbReference>
<dbReference type="Gene3D" id="3.40.980.10">
    <property type="entry name" value="MoaB/Mog-like domain"/>
    <property type="match status" value="1"/>
</dbReference>
<comment type="function">
    <text evidence="7">May be involved in the biosynthesis of molybdopterin. Can bind GTP and has low GTPase activity. Can bind MPT, but has no MPT adenylyl transferase activity.</text>
</comment>
<organism evidence="11 13">
    <name type="scientific">Pseudomonas graminis</name>
    <dbReference type="NCBI Taxonomy" id="158627"/>
    <lineage>
        <taxon>Bacteria</taxon>
        <taxon>Pseudomonadati</taxon>
        <taxon>Pseudomonadota</taxon>
        <taxon>Gammaproteobacteria</taxon>
        <taxon>Pseudomonadales</taxon>
        <taxon>Pseudomonadaceae</taxon>
        <taxon>Pseudomonas</taxon>
    </lineage>
</organism>
<evidence type="ECO:0000313" key="11">
    <source>
        <dbReference type="EMBL" id="OCX13988.1"/>
    </source>
</evidence>
<evidence type="ECO:0000256" key="3">
    <source>
        <dbReference type="ARBA" id="ARBA00015262"/>
    </source>
</evidence>
<protein>
    <recommendedName>
        <fullName evidence="3 8">Molybdenum cofactor biosynthesis protein B</fullName>
    </recommendedName>
</protein>
<keyword evidence="4" id="KW-0547">Nucleotide-binding</keyword>
<evidence type="ECO:0000313" key="13">
    <source>
        <dbReference type="Proteomes" id="UP000095143"/>
    </source>
</evidence>
<dbReference type="InterPro" id="IPR008284">
    <property type="entry name" value="MoCF_biosynth_CS"/>
</dbReference>
<dbReference type="PIRSF" id="PIRSF006443">
    <property type="entry name" value="MoaB"/>
    <property type="match status" value="1"/>
</dbReference>
<dbReference type="NCBIfam" id="TIGR02667">
    <property type="entry name" value="moaB_proteo"/>
    <property type="match status" value="1"/>
</dbReference>
<dbReference type="Pfam" id="PF00994">
    <property type="entry name" value="MoCF_biosynth"/>
    <property type="match status" value="1"/>
</dbReference>
<dbReference type="PANTHER" id="PTHR43232:SF2">
    <property type="entry name" value="MOLYBDENUM COFACTOR BIOSYNTHESIS PROTEIN B"/>
    <property type="match status" value="1"/>
</dbReference>
<dbReference type="EMBL" id="FOHW01000008">
    <property type="protein sequence ID" value="SET20537.1"/>
    <property type="molecule type" value="Genomic_DNA"/>
</dbReference>
<dbReference type="SMART" id="SM00852">
    <property type="entry name" value="MoCF_biosynth"/>
    <property type="match status" value="1"/>
</dbReference>
<feature type="domain" description="MoaB/Mog" evidence="9">
    <location>
        <begin position="15"/>
        <end position="159"/>
    </location>
</feature>
<reference evidence="10" key="3">
    <citation type="journal article" date="2020" name="mSystems">
        <title>Genome- and Community-Level Interaction Insights into Carbon Utilization and Element Cycling Functions of Hydrothermarchaeota in Hydrothermal Sediment.</title>
        <authorList>
            <person name="Zhou Z."/>
            <person name="Liu Y."/>
            <person name="Xu W."/>
            <person name="Pan J."/>
            <person name="Luo Z.H."/>
            <person name="Li M."/>
        </authorList>
    </citation>
    <scope>NUCLEOTIDE SEQUENCE [LARGE SCALE GENOMIC DNA]</scope>
    <source>
        <strain evidence="10">SpSt-200</strain>
    </source>
</reference>
<dbReference type="CDD" id="cd00886">
    <property type="entry name" value="MogA_MoaB"/>
    <property type="match status" value="1"/>
</dbReference>
<dbReference type="GO" id="GO:0005525">
    <property type="term" value="F:GTP binding"/>
    <property type="evidence" value="ECO:0007669"/>
    <property type="project" value="UniProtKB-KW"/>
</dbReference>
<sequence>MKAKADSPFVPLNIAVLTVSDTRTFETDTSGQMFVDRLTTAGHGLIERVLLKDDLYKIRAQVATWIADDEVQVVLITGGTGFTGRDSTPEAVACLLDKQVDGFGELFRQISLPDIGTSTIQSRALAGLANGTLVCCLPGSTNAVRTGWDGILADQLNNSFRPCNFVPHLKKAEPCATRG</sequence>
<comment type="pathway">
    <text evidence="1 8">Cofactor biosynthesis; molybdopterin biosynthesis.</text>
</comment>
<gene>
    <name evidence="10" type="primary">moaB</name>
    <name evidence="11" type="ORF">BBI10_20740</name>
    <name evidence="10" type="ORF">ENP23_09255</name>
    <name evidence="12" type="ORF">SAMN05216197_10884</name>
</gene>
<keyword evidence="5" id="KW-0342">GTP-binding</keyword>
<dbReference type="STRING" id="158627.BW687_12340"/>
<dbReference type="EMBL" id="DSIN01000019">
    <property type="protein sequence ID" value="HEF25952.1"/>
    <property type="molecule type" value="Genomic_DNA"/>
</dbReference>
<dbReference type="GO" id="GO:0006777">
    <property type="term" value="P:Mo-molybdopterin cofactor biosynthetic process"/>
    <property type="evidence" value="ECO:0007669"/>
    <property type="project" value="UniProtKB-UniRule"/>
</dbReference>
<evidence type="ECO:0000313" key="14">
    <source>
        <dbReference type="Proteomes" id="UP000182332"/>
    </source>
</evidence>
<name>A0A1C2DGV2_9PSED</name>
<dbReference type="Proteomes" id="UP000182332">
    <property type="component" value="Unassembled WGS sequence"/>
</dbReference>
<dbReference type="EMBL" id="MDEN01000068">
    <property type="protein sequence ID" value="OCX13988.1"/>
    <property type="molecule type" value="Genomic_DNA"/>
</dbReference>
<accession>A0A1C2DGV2</accession>
<dbReference type="InterPro" id="IPR013484">
    <property type="entry name" value="MoaB_proteobac"/>
</dbReference>
<dbReference type="PANTHER" id="PTHR43232">
    <property type="entry name" value="MOLYBDENUM COFACTOR BIOSYNTHESIS PROTEIN B"/>
    <property type="match status" value="1"/>
</dbReference>
<evidence type="ECO:0000256" key="7">
    <source>
        <dbReference type="ARBA" id="ARBA00055616"/>
    </source>
</evidence>
<dbReference type="NCBIfam" id="TIGR00177">
    <property type="entry name" value="molyb_syn"/>
    <property type="match status" value="1"/>
</dbReference>
<keyword evidence="6 8" id="KW-0501">Molybdenum cofactor biosynthesis</keyword>
<dbReference type="PROSITE" id="PS01078">
    <property type="entry name" value="MOCF_BIOSYNTHESIS_1"/>
    <property type="match status" value="1"/>
</dbReference>
<evidence type="ECO:0000256" key="5">
    <source>
        <dbReference type="ARBA" id="ARBA00023134"/>
    </source>
</evidence>
<evidence type="ECO:0000259" key="9">
    <source>
        <dbReference type="SMART" id="SM00852"/>
    </source>
</evidence>
<dbReference type="AlphaFoldDB" id="A0A1C2DGV2"/>
<dbReference type="UniPathway" id="UPA00344"/>
<evidence type="ECO:0000313" key="12">
    <source>
        <dbReference type="EMBL" id="SET20537.1"/>
    </source>
</evidence>
<evidence type="ECO:0000256" key="2">
    <source>
        <dbReference type="ARBA" id="ARBA00006112"/>
    </source>
</evidence>
<dbReference type="GO" id="GO:0005829">
    <property type="term" value="C:cytosol"/>
    <property type="evidence" value="ECO:0007669"/>
    <property type="project" value="TreeGrafter"/>
</dbReference>
<evidence type="ECO:0000256" key="4">
    <source>
        <dbReference type="ARBA" id="ARBA00022741"/>
    </source>
</evidence>
<evidence type="ECO:0000256" key="8">
    <source>
        <dbReference type="PIRNR" id="PIRNR006443"/>
    </source>
</evidence>
<proteinExistence type="inferred from homology"/>
<dbReference type="SUPFAM" id="SSF53218">
    <property type="entry name" value="Molybdenum cofactor biosynthesis proteins"/>
    <property type="match status" value="1"/>
</dbReference>
<dbReference type="OrthoDB" id="9784492at2"/>
<comment type="similarity">
    <text evidence="2 8">Belongs to the MoaB/Mog family.</text>
</comment>
<reference evidence="12 14" key="2">
    <citation type="submission" date="2016-10" db="EMBL/GenBank/DDBJ databases">
        <authorList>
            <person name="de Groot N.N."/>
        </authorList>
    </citation>
    <scope>NUCLEOTIDE SEQUENCE [LARGE SCALE GENOMIC DNA]</scope>
    <source>
        <strain evidence="12 14">DSM 11363</strain>
    </source>
</reference>
<dbReference type="InterPro" id="IPR001453">
    <property type="entry name" value="MoaB/Mog_dom"/>
</dbReference>
<evidence type="ECO:0000313" key="10">
    <source>
        <dbReference type="EMBL" id="HEF25952.1"/>
    </source>
</evidence>
<reference evidence="11 13" key="1">
    <citation type="submission" date="2016-08" db="EMBL/GenBank/DDBJ databases">
        <title>Whole genome sequence of Pseudomonas graminis strain UASWS1507, a potential biological control agent for agriculture.</title>
        <authorList>
            <person name="Crovadore J."/>
            <person name="Calmin G."/>
            <person name="Chablais R."/>
            <person name="Cochard B."/>
            <person name="Lefort F."/>
        </authorList>
    </citation>
    <scope>NUCLEOTIDE SEQUENCE [LARGE SCALE GENOMIC DNA]</scope>
    <source>
        <strain evidence="11 13">UASWS1507</strain>
    </source>
</reference>
<dbReference type="Proteomes" id="UP000095143">
    <property type="component" value="Unassembled WGS sequence"/>
</dbReference>